<comment type="caution">
    <text evidence="7">The sequence shown here is derived from an EMBL/GenBank/DDBJ whole genome shotgun (WGS) entry which is preliminary data.</text>
</comment>
<evidence type="ECO:0000256" key="3">
    <source>
        <dbReference type="PROSITE-ProRule" id="PRU00023"/>
    </source>
</evidence>
<evidence type="ECO:0000256" key="2">
    <source>
        <dbReference type="ARBA" id="ARBA00023043"/>
    </source>
</evidence>
<dbReference type="Pfam" id="PF24883">
    <property type="entry name" value="NPHP3_N"/>
    <property type="match status" value="1"/>
</dbReference>
<dbReference type="InterPro" id="IPR027417">
    <property type="entry name" value="P-loop_NTPase"/>
</dbReference>
<dbReference type="PROSITE" id="PS50088">
    <property type="entry name" value="ANK_REPEAT"/>
    <property type="match status" value="7"/>
</dbReference>
<protein>
    <submittedName>
        <fullName evidence="7">Ankyrin repeat-containing domain protein</fullName>
    </submittedName>
</protein>
<dbReference type="InterPro" id="IPR002110">
    <property type="entry name" value="Ankyrin_rpt"/>
</dbReference>
<dbReference type="GO" id="GO:0005634">
    <property type="term" value="C:nucleus"/>
    <property type="evidence" value="ECO:0007669"/>
    <property type="project" value="TreeGrafter"/>
</dbReference>
<name>A0AAD6ZMR8_9AGAR</name>
<feature type="domain" description="GPI inositol-deacylase winged helix" evidence="5">
    <location>
        <begin position="232"/>
        <end position="309"/>
    </location>
</feature>
<dbReference type="InterPro" id="IPR054471">
    <property type="entry name" value="GPIID_WHD"/>
</dbReference>
<feature type="repeat" description="ANK" evidence="3">
    <location>
        <begin position="563"/>
        <end position="595"/>
    </location>
</feature>
<feature type="repeat" description="ANK" evidence="3">
    <location>
        <begin position="500"/>
        <end position="529"/>
    </location>
</feature>
<feature type="repeat" description="ANK" evidence="3">
    <location>
        <begin position="431"/>
        <end position="463"/>
    </location>
</feature>
<evidence type="ECO:0000256" key="4">
    <source>
        <dbReference type="SAM" id="MobiDB-lite"/>
    </source>
</evidence>
<feature type="region of interest" description="Disordered" evidence="4">
    <location>
        <begin position="689"/>
        <end position="715"/>
    </location>
</feature>
<dbReference type="SMART" id="SM00248">
    <property type="entry name" value="ANK"/>
    <property type="match status" value="8"/>
</dbReference>
<dbReference type="PANTHER" id="PTHR24193:SF121">
    <property type="entry name" value="ADA2A-CONTAINING COMPLEX COMPONENT 3, ISOFORM D"/>
    <property type="match status" value="1"/>
</dbReference>
<feature type="compositionally biased region" description="Acidic residues" evidence="4">
    <location>
        <begin position="695"/>
        <end position="704"/>
    </location>
</feature>
<keyword evidence="8" id="KW-1185">Reference proteome</keyword>
<dbReference type="GO" id="GO:0000976">
    <property type="term" value="F:transcription cis-regulatory region binding"/>
    <property type="evidence" value="ECO:0007669"/>
    <property type="project" value="TreeGrafter"/>
</dbReference>
<evidence type="ECO:0000259" key="6">
    <source>
        <dbReference type="Pfam" id="PF24883"/>
    </source>
</evidence>
<feature type="repeat" description="ANK" evidence="3">
    <location>
        <begin position="530"/>
        <end position="562"/>
    </location>
</feature>
<dbReference type="Proteomes" id="UP001218218">
    <property type="component" value="Unassembled WGS sequence"/>
</dbReference>
<reference evidence="7" key="1">
    <citation type="submission" date="2023-03" db="EMBL/GenBank/DDBJ databases">
        <title>Massive genome expansion in bonnet fungi (Mycena s.s.) driven by repeated elements and novel gene families across ecological guilds.</title>
        <authorList>
            <consortium name="Lawrence Berkeley National Laboratory"/>
            <person name="Harder C.B."/>
            <person name="Miyauchi S."/>
            <person name="Viragh M."/>
            <person name="Kuo A."/>
            <person name="Thoen E."/>
            <person name="Andreopoulos B."/>
            <person name="Lu D."/>
            <person name="Skrede I."/>
            <person name="Drula E."/>
            <person name="Henrissat B."/>
            <person name="Morin E."/>
            <person name="Kohler A."/>
            <person name="Barry K."/>
            <person name="LaButti K."/>
            <person name="Morin E."/>
            <person name="Salamov A."/>
            <person name="Lipzen A."/>
            <person name="Mereny Z."/>
            <person name="Hegedus B."/>
            <person name="Baldrian P."/>
            <person name="Stursova M."/>
            <person name="Weitz H."/>
            <person name="Taylor A."/>
            <person name="Grigoriev I.V."/>
            <person name="Nagy L.G."/>
            <person name="Martin F."/>
            <person name="Kauserud H."/>
        </authorList>
    </citation>
    <scope>NUCLEOTIDE SEQUENCE</scope>
    <source>
        <strain evidence="7">CBHHK002</strain>
    </source>
</reference>
<dbReference type="PANTHER" id="PTHR24193">
    <property type="entry name" value="ANKYRIN REPEAT PROTEIN"/>
    <property type="match status" value="1"/>
</dbReference>
<dbReference type="EMBL" id="JARIHO010000038">
    <property type="protein sequence ID" value="KAJ7328855.1"/>
    <property type="molecule type" value="Genomic_DNA"/>
</dbReference>
<dbReference type="Gene3D" id="3.40.50.300">
    <property type="entry name" value="P-loop containing nucleotide triphosphate hydrolases"/>
    <property type="match status" value="1"/>
</dbReference>
<dbReference type="SUPFAM" id="SSF48403">
    <property type="entry name" value="Ankyrin repeat"/>
    <property type="match status" value="1"/>
</dbReference>
<dbReference type="AlphaFoldDB" id="A0AAD6ZMR8"/>
<sequence>MVVNHLQTDSEIKNICVACIYLNHKEAEDQTPEKLLSGLWRQLILGKDVSPLARKLYQRHQEQRTTPSPDEIFEMLWPVIGDYSMVYIIVDAIDEYLEAQRRVLLDYLAKMGPTVNLMITSRPHITPDVSLPNLSTLEIRATEHDVRRYVNEQIRISSRLSKHVQTRADLREEIHSKITANVDGMFLLAKLHIESLSSKTTIKTVREALKALPKNLNDSYNEAMNRIESQNEEDRNVAHSALTWVVNAKRPLTVAELQVALAIEPDDQHLNDDNLLDIEIILSLCAGLVILDEQSNVVRLVHYTTQEYFESIQAHQFPNAQTDITHTLLTFLTLDDFVDAHWPLGNHLPPLVEYSQYCLMHAAGQPEAPLRSMILNFISRANQWKQAVSWRWRSPPWNFRDWPSEPSALWVAAVANFLEVARVLLEGTQQAYTTEISVAAYYGHLHMVQLLAEHGADVNAKSEHYGNAIQAAAYSGHENIVQLLLNKGANVNAQGGLYGSPIQAAAYSSHENIVQLLLNKGADVNAQGGRFGSPIQAAAYSSHENIVQLLLNKGADVNAQGGHFGSPIQAAAFSGHGNIVQLLLNKGADVNAQGGHFGSPIQAAAYNGYENIVQLLLNKGADVNAQGGQYGSPVSAAASKGHENIAWLLIRNGANMNAQGGEHGSALQVALLHGHQSVVQLLQDNGAAEPPICNEADEDYETDGDYVTANQSEEE</sequence>
<evidence type="ECO:0000313" key="8">
    <source>
        <dbReference type="Proteomes" id="UP001218218"/>
    </source>
</evidence>
<evidence type="ECO:0000313" key="7">
    <source>
        <dbReference type="EMBL" id="KAJ7328855.1"/>
    </source>
</evidence>
<evidence type="ECO:0000256" key="1">
    <source>
        <dbReference type="ARBA" id="ARBA00022737"/>
    </source>
</evidence>
<dbReference type="InterPro" id="IPR050663">
    <property type="entry name" value="Ankyrin-SOCS_Box"/>
</dbReference>
<evidence type="ECO:0000259" key="5">
    <source>
        <dbReference type="Pfam" id="PF22939"/>
    </source>
</evidence>
<dbReference type="Pfam" id="PF00023">
    <property type="entry name" value="Ank"/>
    <property type="match status" value="1"/>
</dbReference>
<dbReference type="InterPro" id="IPR036770">
    <property type="entry name" value="Ankyrin_rpt-contain_sf"/>
</dbReference>
<dbReference type="PROSITE" id="PS50297">
    <property type="entry name" value="ANK_REP_REGION"/>
    <property type="match status" value="6"/>
</dbReference>
<feature type="repeat" description="ANK" evidence="3">
    <location>
        <begin position="629"/>
        <end position="661"/>
    </location>
</feature>
<feature type="domain" description="Nephrocystin 3-like N-terminal" evidence="6">
    <location>
        <begin position="2"/>
        <end position="122"/>
    </location>
</feature>
<dbReference type="Pfam" id="PF22939">
    <property type="entry name" value="WHD_GPIID"/>
    <property type="match status" value="1"/>
</dbReference>
<dbReference type="Pfam" id="PF12796">
    <property type="entry name" value="Ank_2"/>
    <property type="match status" value="2"/>
</dbReference>
<feature type="repeat" description="ANK" evidence="3">
    <location>
        <begin position="464"/>
        <end position="496"/>
    </location>
</feature>
<proteinExistence type="predicted"/>
<accession>A0AAD6ZMR8</accession>
<keyword evidence="1" id="KW-0677">Repeat</keyword>
<dbReference type="GO" id="GO:0045944">
    <property type="term" value="P:positive regulation of transcription by RNA polymerase II"/>
    <property type="evidence" value="ECO:0007669"/>
    <property type="project" value="TreeGrafter"/>
</dbReference>
<keyword evidence="2 3" id="KW-0040">ANK repeat</keyword>
<dbReference type="InterPro" id="IPR056884">
    <property type="entry name" value="NPHP3-like_N"/>
</dbReference>
<gene>
    <name evidence="7" type="ORF">DFH08DRAFT_786481</name>
</gene>
<organism evidence="7 8">
    <name type="scientific">Mycena albidolilacea</name>
    <dbReference type="NCBI Taxonomy" id="1033008"/>
    <lineage>
        <taxon>Eukaryota</taxon>
        <taxon>Fungi</taxon>
        <taxon>Dikarya</taxon>
        <taxon>Basidiomycota</taxon>
        <taxon>Agaricomycotina</taxon>
        <taxon>Agaricomycetes</taxon>
        <taxon>Agaricomycetidae</taxon>
        <taxon>Agaricales</taxon>
        <taxon>Marasmiineae</taxon>
        <taxon>Mycenaceae</taxon>
        <taxon>Mycena</taxon>
    </lineage>
</organism>
<feature type="repeat" description="ANK" evidence="3">
    <location>
        <begin position="596"/>
        <end position="628"/>
    </location>
</feature>
<dbReference type="Gene3D" id="1.25.40.20">
    <property type="entry name" value="Ankyrin repeat-containing domain"/>
    <property type="match status" value="1"/>
</dbReference>